<evidence type="ECO:0000313" key="2">
    <source>
        <dbReference type="EMBL" id="EMD91195.1"/>
    </source>
</evidence>
<dbReference type="HOGENOM" id="CLU_110963_0_0_1"/>
<evidence type="ECO:0000313" key="3">
    <source>
        <dbReference type="Proteomes" id="UP000016936"/>
    </source>
</evidence>
<protein>
    <submittedName>
        <fullName evidence="2">Uncharacterized protein</fullName>
    </submittedName>
</protein>
<feature type="compositionally biased region" description="Low complexity" evidence="1">
    <location>
        <begin position="11"/>
        <end position="23"/>
    </location>
</feature>
<dbReference type="Proteomes" id="UP000016936">
    <property type="component" value="Unassembled WGS sequence"/>
</dbReference>
<reference evidence="2 3" key="1">
    <citation type="journal article" date="2012" name="PLoS Pathog.">
        <title>Diverse lifestyles and strategies of plant pathogenesis encoded in the genomes of eighteen Dothideomycetes fungi.</title>
        <authorList>
            <person name="Ohm R.A."/>
            <person name="Feau N."/>
            <person name="Henrissat B."/>
            <person name="Schoch C.L."/>
            <person name="Horwitz B.A."/>
            <person name="Barry K.W."/>
            <person name="Condon B.J."/>
            <person name="Copeland A.C."/>
            <person name="Dhillon B."/>
            <person name="Glaser F."/>
            <person name="Hesse C.N."/>
            <person name="Kosti I."/>
            <person name="LaButti K."/>
            <person name="Lindquist E.A."/>
            <person name="Lucas S."/>
            <person name="Salamov A.A."/>
            <person name="Bradshaw R.E."/>
            <person name="Ciuffetti L."/>
            <person name="Hamelin R.C."/>
            <person name="Kema G.H.J."/>
            <person name="Lawrence C."/>
            <person name="Scott J.A."/>
            <person name="Spatafora J.W."/>
            <person name="Turgeon B.G."/>
            <person name="de Wit P.J.G.M."/>
            <person name="Zhong S."/>
            <person name="Goodwin S.B."/>
            <person name="Grigoriev I.V."/>
        </authorList>
    </citation>
    <scope>NUCLEOTIDE SEQUENCE [LARGE SCALE GENOMIC DNA]</scope>
    <source>
        <strain evidence="3">C5 / ATCC 48332 / race O</strain>
    </source>
</reference>
<reference evidence="3" key="2">
    <citation type="journal article" date="2013" name="PLoS Genet.">
        <title>Comparative genome structure, secondary metabolite, and effector coding capacity across Cochliobolus pathogens.</title>
        <authorList>
            <person name="Condon B.J."/>
            <person name="Leng Y."/>
            <person name="Wu D."/>
            <person name="Bushley K.E."/>
            <person name="Ohm R.A."/>
            <person name="Otillar R."/>
            <person name="Martin J."/>
            <person name="Schackwitz W."/>
            <person name="Grimwood J."/>
            <person name="MohdZainudin N."/>
            <person name="Xue C."/>
            <person name="Wang R."/>
            <person name="Manning V.A."/>
            <person name="Dhillon B."/>
            <person name="Tu Z.J."/>
            <person name="Steffenson B.J."/>
            <person name="Salamov A."/>
            <person name="Sun H."/>
            <person name="Lowry S."/>
            <person name="LaButti K."/>
            <person name="Han J."/>
            <person name="Copeland A."/>
            <person name="Lindquist E."/>
            <person name="Barry K."/>
            <person name="Schmutz J."/>
            <person name="Baker S.E."/>
            <person name="Ciuffetti L.M."/>
            <person name="Grigoriev I.V."/>
            <person name="Zhong S."/>
            <person name="Turgeon B.G."/>
        </authorList>
    </citation>
    <scope>NUCLEOTIDE SEQUENCE [LARGE SCALE GENOMIC DNA]</scope>
    <source>
        <strain evidence="3">C5 / ATCC 48332 / race O</strain>
    </source>
</reference>
<sequence length="217" mass="23881">MKHEQSHAVRSYKSSSYQSSDDYSVAETPSPDSASLHLPDNLIVEAGHGLLLISQLPTFDTAGLVSNTGTTDLAVLIHRHYRAFQPPVSLPNSDWTWKKATKQVVLLQKAFPAVKDAENSVLAMAAWFHFLCDIDDEVEQMESMERGLLLGRITKALQTASVDPLKLPKSGHAKLLALVGSFIRQCQVVLSPQVLSHVFADIIDCLEGLKEEAAYQE</sequence>
<proteinExistence type="predicted"/>
<gene>
    <name evidence="2" type="ORF">COCHEDRAFT_1102876</name>
</gene>
<evidence type="ECO:0000256" key="1">
    <source>
        <dbReference type="SAM" id="MobiDB-lite"/>
    </source>
</evidence>
<dbReference type="AlphaFoldDB" id="M2T0Q1"/>
<name>M2T0Q1_COCH5</name>
<accession>M2T0Q1</accession>
<dbReference type="OrthoDB" id="1731983at2759"/>
<dbReference type="EMBL" id="KB445577">
    <property type="protein sequence ID" value="EMD91195.1"/>
    <property type="molecule type" value="Genomic_DNA"/>
</dbReference>
<feature type="non-terminal residue" evidence="2">
    <location>
        <position position="217"/>
    </location>
</feature>
<dbReference type="eggNOG" id="ENOG502RM88">
    <property type="taxonomic scope" value="Eukaryota"/>
</dbReference>
<organism evidence="2 3">
    <name type="scientific">Cochliobolus heterostrophus (strain C5 / ATCC 48332 / race O)</name>
    <name type="common">Southern corn leaf blight fungus</name>
    <name type="synonym">Bipolaris maydis</name>
    <dbReference type="NCBI Taxonomy" id="701091"/>
    <lineage>
        <taxon>Eukaryota</taxon>
        <taxon>Fungi</taxon>
        <taxon>Dikarya</taxon>
        <taxon>Ascomycota</taxon>
        <taxon>Pezizomycotina</taxon>
        <taxon>Dothideomycetes</taxon>
        <taxon>Pleosporomycetidae</taxon>
        <taxon>Pleosporales</taxon>
        <taxon>Pleosporineae</taxon>
        <taxon>Pleosporaceae</taxon>
        <taxon>Bipolaris</taxon>
    </lineage>
</organism>
<keyword evidence="3" id="KW-1185">Reference proteome</keyword>
<feature type="region of interest" description="Disordered" evidence="1">
    <location>
        <begin position="1"/>
        <end position="33"/>
    </location>
</feature>